<feature type="region of interest" description="Disordered" evidence="5">
    <location>
        <begin position="45"/>
        <end position="121"/>
    </location>
</feature>
<dbReference type="PROSITE" id="PS51257">
    <property type="entry name" value="PROKAR_LIPOPROTEIN"/>
    <property type="match status" value="1"/>
</dbReference>
<feature type="region of interest" description="Disordered" evidence="5">
    <location>
        <begin position="1"/>
        <end position="22"/>
    </location>
</feature>
<keyword evidence="2" id="KW-0496">Mitochondrion</keyword>
<evidence type="ECO:0000256" key="2">
    <source>
        <dbReference type="ARBA" id="ARBA00023128"/>
    </source>
</evidence>
<evidence type="ECO:0000256" key="1">
    <source>
        <dbReference type="ARBA" id="ARBA00004173"/>
    </source>
</evidence>
<evidence type="ECO:0000313" key="8">
    <source>
        <dbReference type="Proteomes" id="UP000224634"/>
    </source>
</evidence>
<dbReference type="PANTHER" id="PTHR32035">
    <property type="entry name" value="AURORA KINASE A-INTERACTING PROTEIN"/>
    <property type="match status" value="1"/>
</dbReference>
<evidence type="ECO:0000256" key="4">
    <source>
        <dbReference type="ARBA" id="ARBA00035682"/>
    </source>
</evidence>
<feature type="region of interest" description="Disordered" evidence="5">
    <location>
        <begin position="329"/>
        <end position="350"/>
    </location>
</feature>
<feature type="compositionally biased region" description="Low complexity" evidence="5">
    <location>
        <begin position="11"/>
        <end position="22"/>
    </location>
</feature>
<dbReference type="OrthoDB" id="5364404at2759"/>
<dbReference type="InterPro" id="IPR013177">
    <property type="entry name" value="Ribosomal_mS38_C"/>
</dbReference>
<evidence type="ECO:0000313" key="7">
    <source>
        <dbReference type="EMBL" id="PGG97373.1"/>
    </source>
</evidence>
<dbReference type="STRING" id="1447883.A0A2B7WD55"/>
<evidence type="ECO:0000259" key="6">
    <source>
        <dbReference type="SMART" id="SM01155"/>
    </source>
</evidence>
<dbReference type="PANTHER" id="PTHR32035:SF3">
    <property type="entry name" value="SMALL RIBOSOMAL SUBUNIT PROTEIN MS38"/>
    <property type="match status" value="1"/>
</dbReference>
<comment type="caution">
    <text evidence="7">The sequence shown here is derived from an EMBL/GenBank/DDBJ whole genome shotgun (WGS) entry which is preliminary data.</text>
</comment>
<protein>
    <recommendedName>
        <fullName evidence="4">Small ribosomal subunit protein mS38</fullName>
    </recommendedName>
</protein>
<dbReference type="EMBL" id="PDNA01000323">
    <property type="protein sequence ID" value="PGG97373.1"/>
    <property type="molecule type" value="Genomic_DNA"/>
</dbReference>
<keyword evidence="8" id="KW-1185">Reference proteome</keyword>
<reference evidence="7 8" key="1">
    <citation type="submission" date="2017-10" db="EMBL/GenBank/DDBJ databases">
        <title>Comparative genomics in systemic dimorphic fungi from Ajellomycetaceae.</title>
        <authorList>
            <person name="Munoz J.F."/>
            <person name="Mcewen J.G."/>
            <person name="Clay O.K."/>
            <person name="Cuomo C.A."/>
        </authorList>
    </citation>
    <scope>NUCLEOTIDE SEQUENCE [LARGE SCALE GENOMIC DNA]</scope>
    <source>
        <strain evidence="7 8">UAMH7299</strain>
    </source>
</reference>
<proteinExistence type="inferred from homology"/>
<feature type="compositionally biased region" description="Polar residues" evidence="5">
    <location>
        <begin position="191"/>
        <end position="200"/>
    </location>
</feature>
<feature type="compositionally biased region" description="Polar residues" evidence="5">
    <location>
        <begin position="210"/>
        <end position="219"/>
    </location>
</feature>
<feature type="compositionally biased region" description="Low complexity" evidence="5">
    <location>
        <begin position="62"/>
        <end position="83"/>
    </location>
</feature>
<accession>A0A2B7WD55</accession>
<dbReference type="SMART" id="SM01155">
    <property type="entry name" value="DUF1713"/>
    <property type="match status" value="1"/>
</dbReference>
<dbReference type="AlphaFoldDB" id="A0A2B7WD55"/>
<gene>
    <name evidence="7" type="ORF">AJ80_09713</name>
</gene>
<comment type="subcellular location">
    <subcellularLocation>
        <location evidence="1">Mitochondrion</location>
    </subcellularLocation>
</comment>
<feature type="region of interest" description="Disordered" evidence="5">
    <location>
        <begin position="190"/>
        <end position="225"/>
    </location>
</feature>
<organism evidence="7 8">
    <name type="scientific">Polytolypa hystricis (strain UAMH7299)</name>
    <dbReference type="NCBI Taxonomy" id="1447883"/>
    <lineage>
        <taxon>Eukaryota</taxon>
        <taxon>Fungi</taxon>
        <taxon>Dikarya</taxon>
        <taxon>Ascomycota</taxon>
        <taxon>Pezizomycotina</taxon>
        <taxon>Eurotiomycetes</taxon>
        <taxon>Eurotiomycetidae</taxon>
        <taxon>Onygenales</taxon>
        <taxon>Onygenales incertae sedis</taxon>
        <taxon>Polytolypa</taxon>
    </lineage>
</organism>
<sequence length="387" mass="42371">MFSSSMRRVARAPPSVSAAVTPRCSSSSVVIVACPGSYLPTIRSHQRRYSSSKPPVPPNDGSRGSSSSSSIDSSSQSPAKSVSPNQKRDGKASKRRGKDGAANGAAVKAKHDPTLHLPCVPSTEHLHPHDIHVASFFSIHRPISVTSSVPSNANSTAFEAIFASNKSSKPRRNNVIYTLSSAVNAIESALPDQQHSSSAAEESDLRAAVTQASVSNAEPDTTHLDGIPMQDLRVSIQEFAKRLRPFNPPPAPVPMNEAELSESLEVEGLEMEAASEYQEAQQRSYSTVLTIRESTHSDGHKTYEAHTTPLVRTDDMEAPSAYDHEIGLPEMYNNPEQPHRRGGRLRDGNGKLFAISVKRQRKLKIKKHKYKKLMRKTRTLRRKLDKT</sequence>
<evidence type="ECO:0000256" key="5">
    <source>
        <dbReference type="SAM" id="MobiDB-lite"/>
    </source>
</evidence>
<feature type="domain" description="Ribosomal protein mS38 C-terminal" evidence="6">
    <location>
        <begin position="353"/>
        <end position="386"/>
    </location>
</feature>
<dbReference type="Pfam" id="PF08213">
    <property type="entry name" value="COX24_C"/>
    <property type="match status" value="1"/>
</dbReference>
<dbReference type="Proteomes" id="UP000224634">
    <property type="component" value="Unassembled WGS sequence"/>
</dbReference>
<dbReference type="GO" id="GO:0005739">
    <property type="term" value="C:mitochondrion"/>
    <property type="evidence" value="ECO:0007669"/>
    <property type="project" value="UniProtKB-SubCell"/>
</dbReference>
<name>A0A2B7WD55_POLH7</name>
<comment type="similarity">
    <text evidence="3">Belongs to the mitochondrion-specific ribosomal protein mS38 family.</text>
</comment>
<evidence type="ECO:0000256" key="3">
    <source>
        <dbReference type="ARBA" id="ARBA00035647"/>
    </source>
</evidence>